<evidence type="ECO:0000256" key="1">
    <source>
        <dbReference type="SAM" id="MobiDB-lite"/>
    </source>
</evidence>
<evidence type="ECO:0000313" key="2">
    <source>
        <dbReference type="EMBL" id="DAD91473.1"/>
    </source>
</evidence>
<dbReference type="EMBL" id="BK015114">
    <property type="protein sequence ID" value="DAD91473.1"/>
    <property type="molecule type" value="Genomic_DNA"/>
</dbReference>
<sequence>MTDKALADILARTYAHRVTAFRPLAEGEERLCEAAPCALSRSEHTSAPTPPSLFAAWPEALYRLTLYTRPELAFRLGDWVEVTDEGGSVWMGRTSDSFRYDSHCVTVVEISHVGAPGGTQQSGSAGERRSSEMSELSAAAGSEGYAACSDDGQVSRETGKEGQA</sequence>
<name>A0A8S5NA00_9CAUD</name>
<organism evidence="2">
    <name type="scientific">Myoviridae sp. ctUX613</name>
    <dbReference type="NCBI Taxonomy" id="2826660"/>
    <lineage>
        <taxon>Viruses</taxon>
        <taxon>Duplodnaviria</taxon>
        <taxon>Heunggongvirae</taxon>
        <taxon>Uroviricota</taxon>
        <taxon>Caudoviricetes</taxon>
    </lineage>
</organism>
<accession>A0A8S5NA00</accession>
<reference evidence="2" key="1">
    <citation type="journal article" date="2021" name="Proc. Natl. Acad. Sci. U.S.A.">
        <title>A Catalog of Tens of Thousands of Viruses from Human Metagenomes Reveals Hidden Associations with Chronic Diseases.</title>
        <authorList>
            <person name="Tisza M.J."/>
            <person name="Buck C.B."/>
        </authorList>
    </citation>
    <scope>NUCLEOTIDE SEQUENCE</scope>
    <source>
        <strain evidence="2">CtUX613</strain>
    </source>
</reference>
<feature type="region of interest" description="Disordered" evidence="1">
    <location>
        <begin position="115"/>
        <end position="164"/>
    </location>
</feature>
<protein>
    <submittedName>
        <fullName evidence="2">Uncharacterized protein</fullName>
    </submittedName>
</protein>
<proteinExistence type="predicted"/>
<feature type="compositionally biased region" description="Basic and acidic residues" evidence="1">
    <location>
        <begin position="153"/>
        <end position="164"/>
    </location>
</feature>